<dbReference type="InterPro" id="IPR011008">
    <property type="entry name" value="Dimeric_a/b-barrel"/>
</dbReference>
<keyword evidence="2" id="KW-0503">Monooxygenase</keyword>
<accession>A0ABZ3D8I8</accession>
<organism evidence="2 3">
    <name type="scientific">Nguyenibacter vanlangensis</name>
    <dbReference type="NCBI Taxonomy" id="1216886"/>
    <lineage>
        <taxon>Bacteria</taxon>
        <taxon>Pseudomonadati</taxon>
        <taxon>Pseudomonadota</taxon>
        <taxon>Alphaproteobacteria</taxon>
        <taxon>Acetobacterales</taxon>
        <taxon>Acetobacteraceae</taxon>
        <taxon>Nguyenibacter</taxon>
    </lineage>
</organism>
<name>A0ABZ3D8I8_9PROT</name>
<proteinExistence type="predicted"/>
<gene>
    <name evidence="2" type="ORF">AAC691_06145</name>
</gene>
<dbReference type="EMBL" id="CP152276">
    <property type="protein sequence ID" value="XAE44010.1"/>
    <property type="molecule type" value="Genomic_DNA"/>
</dbReference>
<evidence type="ECO:0000313" key="2">
    <source>
        <dbReference type="EMBL" id="XAE44010.1"/>
    </source>
</evidence>
<dbReference type="Proteomes" id="UP001449795">
    <property type="component" value="Chromosome"/>
</dbReference>
<reference evidence="2 3" key="1">
    <citation type="submission" date="2024-04" db="EMBL/GenBank/DDBJ databases">
        <title>Complete genome sequence of Nguyenibacter vanlangesis HBCM-1154, a strain capable of nitrogen fixation, IAA production, and phosphorus solubilization isolated from sugarcane soil.</title>
        <authorList>
            <person name="MY HANH P."/>
        </authorList>
    </citation>
    <scope>NUCLEOTIDE SEQUENCE [LARGE SCALE GENOMIC DNA]</scope>
    <source>
        <strain evidence="2 3">HBCM 1154</strain>
    </source>
</reference>
<dbReference type="InterPro" id="IPR050744">
    <property type="entry name" value="AI-2_Isomerase_LsrG"/>
</dbReference>
<dbReference type="GO" id="GO:0004497">
    <property type="term" value="F:monooxygenase activity"/>
    <property type="evidence" value="ECO:0007669"/>
    <property type="project" value="UniProtKB-KW"/>
</dbReference>
<dbReference type="EC" id="1.-.-.-" evidence="2"/>
<evidence type="ECO:0000259" key="1">
    <source>
        <dbReference type="PROSITE" id="PS51725"/>
    </source>
</evidence>
<dbReference type="SUPFAM" id="SSF54909">
    <property type="entry name" value="Dimeric alpha+beta barrel"/>
    <property type="match status" value="1"/>
</dbReference>
<dbReference type="RefSeq" id="WP_342629336.1">
    <property type="nucleotide sequence ID" value="NZ_CP152276.1"/>
</dbReference>
<dbReference type="PANTHER" id="PTHR33336:SF3">
    <property type="entry name" value="ABM DOMAIN-CONTAINING PROTEIN"/>
    <property type="match status" value="1"/>
</dbReference>
<dbReference type="InterPro" id="IPR007138">
    <property type="entry name" value="ABM_dom"/>
</dbReference>
<protein>
    <submittedName>
        <fullName evidence="2">Quinol monooxygenase</fullName>
        <ecNumber evidence="2">1.-.-.-</ecNumber>
    </submittedName>
</protein>
<dbReference type="PROSITE" id="PS51725">
    <property type="entry name" value="ABM"/>
    <property type="match status" value="1"/>
</dbReference>
<dbReference type="PANTHER" id="PTHR33336">
    <property type="entry name" value="QUINOL MONOOXYGENASE YGIN-RELATED"/>
    <property type="match status" value="1"/>
</dbReference>
<dbReference type="Pfam" id="PF03992">
    <property type="entry name" value="ABM"/>
    <property type="match status" value="1"/>
</dbReference>
<sequence length="102" mass="11353">MEQTGQEKTLYATMRALPGHEETLAAMLRDLARDVRAEPGCLRFVVYRLASDPAAFHVEETYRDQAAFEAHIGMDHGRRFNAAIRTMVEGGASNVVFLDLVA</sequence>
<keyword evidence="3" id="KW-1185">Reference proteome</keyword>
<keyword evidence="2" id="KW-0560">Oxidoreductase</keyword>
<dbReference type="Gene3D" id="3.30.70.100">
    <property type="match status" value="1"/>
</dbReference>
<evidence type="ECO:0000313" key="3">
    <source>
        <dbReference type="Proteomes" id="UP001449795"/>
    </source>
</evidence>
<feature type="domain" description="ABM" evidence="1">
    <location>
        <begin position="8"/>
        <end position="96"/>
    </location>
</feature>